<gene>
    <name evidence="2" type="ORF">HDF09_000598</name>
</gene>
<keyword evidence="3" id="KW-1185">Reference proteome</keyword>
<evidence type="ECO:0000259" key="1">
    <source>
        <dbReference type="Pfam" id="PF01890"/>
    </source>
</evidence>
<evidence type="ECO:0000313" key="3">
    <source>
        <dbReference type="Proteomes" id="UP000568106"/>
    </source>
</evidence>
<name>A0A7W8IEX3_9BACT</name>
<dbReference type="InterPro" id="IPR002750">
    <property type="entry name" value="CobE/GbiG_C"/>
</dbReference>
<organism evidence="2 3">
    <name type="scientific">Tunturiibacter empetritectus</name>
    <dbReference type="NCBI Taxonomy" id="3069691"/>
    <lineage>
        <taxon>Bacteria</taxon>
        <taxon>Pseudomonadati</taxon>
        <taxon>Acidobacteriota</taxon>
        <taxon>Terriglobia</taxon>
        <taxon>Terriglobales</taxon>
        <taxon>Acidobacteriaceae</taxon>
        <taxon>Tunturiibacter</taxon>
    </lineage>
</organism>
<feature type="domain" description="CobE/GbiG C-terminal" evidence="1">
    <location>
        <begin position="21"/>
        <end position="133"/>
    </location>
</feature>
<dbReference type="GO" id="GO:0043779">
    <property type="term" value="F:cobalt-precorrin-5A acetaldehyde-lyase activity"/>
    <property type="evidence" value="ECO:0007669"/>
    <property type="project" value="UniProtKB-EC"/>
</dbReference>
<proteinExistence type="predicted"/>
<protein>
    <submittedName>
        <fullName evidence="2">Cobalt-precorrin 5A hydrolase</fullName>
        <ecNumber evidence="2">3.7.1.12</ecNumber>
    </submittedName>
</protein>
<dbReference type="SUPFAM" id="SSF159664">
    <property type="entry name" value="CobE/GbiG C-terminal domain-like"/>
    <property type="match status" value="1"/>
</dbReference>
<accession>A0A7W8IEX3</accession>
<reference evidence="2" key="1">
    <citation type="submission" date="2020-08" db="EMBL/GenBank/DDBJ databases">
        <title>Genomic Encyclopedia of Type Strains, Phase IV (KMG-V): Genome sequencing to study the core and pangenomes of soil and plant-associated prokaryotes.</title>
        <authorList>
            <person name="Whitman W."/>
        </authorList>
    </citation>
    <scope>NUCLEOTIDE SEQUENCE [LARGE SCALE GENOMIC DNA]</scope>
    <source>
        <strain evidence="2">M8UP27</strain>
    </source>
</reference>
<dbReference type="InterPro" id="IPR036518">
    <property type="entry name" value="CobE/GbiG_C_sf"/>
</dbReference>
<dbReference type="AlphaFoldDB" id="A0A7W8IEX3"/>
<dbReference type="EMBL" id="JACHDY010000001">
    <property type="protein sequence ID" value="MBB5315948.1"/>
    <property type="molecule type" value="Genomic_DNA"/>
</dbReference>
<comment type="caution">
    <text evidence="2">The sequence shown here is derived from an EMBL/GenBank/DDBJ whole genome shotgun (WGS) entry which is preliminary data.</text>
</comment>
<sequence>MASFDANYSMVGGEVMSISCSIGIGCSSRATSSDVIQLIQQCVSEITPGGILATLDRCASIGEAVATALKLQLVLFPASVLAQVRGIKSQSLLAASRVGTANVAEASALASLGPTANLILPRQTGRFCTCAVAVLL</sequence>
<dbReference type="GO" id="GO:0009236">
    <property type="term" value="P:cobalamin biosynthetic process"/>
    <property type="evidence" value="ECO:0007669"/>
    <property type="project" value="InterPro"/>
</dbReference>
<evidence type="ECO:0000313" key="2">
    <source>
        <dbReference type="EMBL" id="MBB5315948.1"/>
    </source>
</evidence>
<keyword evidence="2" id="KW-0378">Hydrolase</keyword>
<dbReference type="Gene3D" id="3.30.420.180">
    <property type="entry name" value="CobE/GbiG C-terminal domain"/>
    <property type="match status" value="1"/>
</dbReference>
<dbReference type="EC" id="3.7.1.12" evidence="2"/>
<dbReference type="Proteomes" id="UP000568106">
    <property type="component" value="Unassembled WGS sequence"/>
</dbReference>
<dbReference type="Pfam" id="PF01890">
    <property type="entry name" value="CbiG_C"/>
    <property type="match status" value="1"/>
</dbReference>